<dbReference type="EMBL" id="VYKL01000079">
    <property type="protein sequence ID" value="KAA9011110.1"/>
    <property type="molecule type" value="Genomic_DNA"/>
</dbReference>
<evidence type="ECO:0000313" key="2">
    <source>
        <dbReference type="Proteomes" id="UP000326671"/>
    </source>
</evidence>
<reference evidence="1 2" key="1">
    <citation type="submission" date="2019-09" db="EMBL/GenBank/DDBJ databases">
        <title>Whole genome sequences of isolates from the Mars Exploration Rovers.</title>
        <authorList>
            <person name="Seuylemezian A."/>
            <person name="Vaishampayan P."/>
        </authorList>
    </citation>
    <scope>NUCLEOTIDE SEQUENCE [LARGE SCALE GENOMIC DNA]</scope>
    <source>
        <strain evidence="1 2">MER_TA_151</strain>
    </source>
</reference>
<sequence>MEVSVLDSLAKGQMEEKCVICDEQKNKGIHLYTSFICMDCERDIIITDTSDPKYKYYLTKLKKITTPEIFS</sequence>
<dbReference type="AlphaFoldDB" id="A0A5J5GSA5"/>
<dbReference type="Proteomes" id="UP000326671">
    <property type="component" value="Unassembled WGS sequence"/>
</dbReference>
<proteinExistence type="predicted"/>
<dbReference type="InterPro" id="IPR019700">
    <property type="entry name" value="Sigma-G_inhibitor_Gin"/>
</dbReference>
<gene>
    <name evidence="1" type="ORF">F4V44_27030</name>
</gene>
<evidence type="ECO:0000313" key="1">
    <source>
        <dbReference type="EMBL" id="KAA9011110.1"/>
    </source>
</evidence>
<accession>A0A5J5GSA5</accession>
<organism evidence="1 2">
    <name type="scientific">Niallia endozanthoxylica</name>
    <dbReference type="NCBI Taxonomy" id="2036016"/>
    <lineage>
        <taxon>Bacteria</taxon>
        <taxon>Bacillati</taxon>
        <taxon>Bacillota</taxon>
        <taxon>Bacilli</taxon>
        <taxon>Bacillales</taxon>
        <taxon>Bacillaceae</taxon>
        <taxon>Niallia</taxon>
    </lineage>
</organism>
<keyword evidence="2" id="KW-1185">Reference proteome</keyword>
<dbReference type="Pfam" id="PF10764">
    <property type="entry name" value="Gin"/>
    <property type="match status" value="1"/>
</dbReference>
<dbReference type="RefSeq" id="WP_150443071.1">
    <property type="nucleotide sequence ID" value="NZ_VYKL01000079.1"/>
</dbReference>
<comment type="caution">
    <text evidence="1">The sequence shown here is derived from an EMBL/GenBank/DDBJ whole genome shotgun (WGS) entry which is preliminary data.</text>
</comment>
<dbReference type="OrthoDB" id="2886653at2"/>
<protein>
    <submittedName>
        <fullName evidence="1">Sigma factor G inhibitor Gin</fullName>
    </submittedName>
</protein>
<name>A0A5J5GSA5_9BACI</name>